<comment type="similarity">
    <text evidence="1">Belongs to the proteasome subunit p27 family.</text>
</comment>
<dbReference type="GO" id="GO:0000502">
    <property type="term" value="C:proteasome complex"/>
    <property type="evidence" value="ECO:0007669"/>
    <property type="project" value="UniProtKB-KW"/>
</dbReference>
<dbReference type="EMBL" id="GL349473">
    <property type="protein sequence ID" value="KNC52569.1"/>
    <property type="molecule type" value="Genomic_DNA"/>
</dbReference>
<keyword evidence="7" id="KW-1185">Reference proteome</keyword>
<dbReference type="InterPro" id="IPR041489">
    <property type="entry name" value="PDZ_6"/>
</dbReference>
<dbReference type="InterPro" id="IPR040815">
    <property type="entry name" value="Nas2_N"/>
</dbReference>
<dbReference type="RefSeq" id="XP_013755359.1">
    <property type="nucleotide sequence ID" value="XM_013899905.1"/>
</dbReference>
<keyword evidence="6" id="KW-0647">Proteasome</keyword>
<dbReference type="PANTHER" id="PTHR12651:SF1">
    <property type="entry name" value="26S PROTEASOME NON-ATPASE REGULATORY SUBUNIT 9"/>
    <property type="match status" value="1"/>
</dbReference>
<dbReference type="GO" id="GO:0005737">
    <property type="term" value="C:cytoplasm"/>
    <property type="evidence" value="ECO:0007669"/>
    <property type="project" value="TreeGrafter"/>
</dbReference>
<feature type="compositionally biased region" description="Basic and acidic residues" evidence="3">
    <location>
        <begin position="316"/>
        <end position="328"/>
    </location>
</feature>
<protein>
    <submittedName>
        <fullName evidence="6">Proteasome 26S subunit</fullName>
    </submittedName>
</protein>
<feature type="domain" description="Nas2 N-terminal" evidence="5">
    <location>
        <begin position="230"/>
        <end position="305"/>
    </location>
</feature>
<feature type="domain" description="PDZ" evidence="4">
    <location>
        <begin position="354"/>
        <end position="411"/>
    </location>
</feature>
<dbReference type="InterPro" id="IPR036034">
    <property type="entry name" value="PDZ_sf"/>
</dbReference>
<proteinExistence type="inferred from homology"/>
<dbReference type="Pfam" id="PF17820">
    <property type="entry name" value="PDZ_6"/>
    <property type="match status" value="1"/>
</dbReference>
<dbReference type="Gene3D" id="3.40.50.1240">
    <property type="entry name" value="Phosphoglycerate mutase-like"/>
    <property type="match status" value="1"/>
</dbReference>
<evidence type="ECO:0000259" key="5">
    <source>
        <dbReference type="Pfam" id="PF18265"/>
    </source>
</evidence>
<dbReference type="GO" id="GO:0005634">
    <property type="term" value="C:nucleus"/>
    <property type="evidence" value="ECO:0007669"/>
    <property type="project" value="TreeGrafter"/>
</dbReference>
<evidence type="ECO:0000256" key="3">
    <source>
        <dbReference type="SAM" id="MobiDB-lite"/>
    </source>
</evidence>
<dbReference type="SUPFAM" id="SSF50156">
    <property type="entry name" value="PDZ domain-like"/>
    <property type="match status" value="1"/>
</dbReference>
<reference evidence="6 7" key="1">
    <citation type="submission" date="2010-05" db="EMBL/GenBank/DDBJ databases">
        <title>The Genome Sequence of Thecamonas trahens ATCC 50062.</title>
        <authorList>
            <consortium name="The Broad Institute Genome Sequencing Platform"/>
            <person name="Russ C."/>
            <person name="Cuomo C."/>
            <person name="Shea T."/>
            <person name="Young S.K."/>
            <person name="Zeng Q."/>
            <person name="Koehrsen M."/>
            <person name="Haas B."/>
            <person name="Borodovsky M."/>
            <person name="Guigo R."/>
            <person name="Alvarado L."/>
            <person name="Berlin A."/>
            <person name="Bochicchio J."/>
            <person name="Borenstein D."/>
            <person name="Chapman S."/>
            <person name="Chen Z."/>
            <person name="Freedman E."/>
            <person name="Gellesch M."/>
            <person name="Goldberg J."/>
            <person name="Griggs A."/>
            <person name="Gujja S."/>
            <person name="Heilman E."/>
            <person name="Heiman D."/>
            <person name="Hepburn T."/>
            <person name="Howarth C."/>
            <person name="Jen D."/>
            <person name="Larson L."/>
            <person name="Mehta T."/>
            <person name="Park D."/>
            <person name="Pearson M."/>
            <person name="Roberts A."/>
            <person name="Saif S."/>
            <person name="Shenoy N."/>
            <person name="Sisk P."/>
            <person name="Stolte C."/>
            <person name="Sykes S."/>
            <person name="Thomson T."/>
            <person name="Walk T."/>
            <person name="White J."/>
            <person name="Yandava C."/>
            <person name="Burger G."/>
            <person name="Gray M.W."/>
            <person name="Holland P.W.H."/>
            <person name="King N."/>
            <person name="Lang F.B.F."/>
            <person name="Roger A.J."/>
            <person name="Ruiz-Trillo I."/>
            <person name="Lander E."/>
            <person name="Nusbaum C."/>
        </authorList>
    </citation>
    <scope>NUCLEOTIDE SEQUENCE [LARGE SCALE GENOMIC DNA]</scope>
    <source>
        <strain evidence="6 7">ATCC 50062</strain>
    </source>
</reference>
<dbReference type="Gene3D" id="2.30.42.10">
    <property type="match status" value="1"/>
</dbReference>
<dbReference type="InterPro" id="IPR029033">
    <property type="entry name" value="His_PPase_superfam"/>
</dbReference>
<name>A0A0L0DJJ8_THETB</name>
<evidence type="ECO:0000256" key="1">
    <source>
        <dbReference type="ARBA" id="ARBA00005256"/>
    </source>
</evidence>
<dbReference type="PANTHER" id="PTHR12651">
    <property type="entry name" value="26S PROTEASOME NON-ATPASE REGULATORY SUBUNIT 9"/>
    <property type="match status" value="1"/>
</dbReference>
<dbReference type="Gene3D" id="6.10.140.1710">
    <property type="match status" value="1"/>
</dbReference>
<evidence type="ECO:0000256" key="2">
    <source>
        <dbReference type="ARBA" id="ARBA00023186"/>
    </source>
</evidence>
<dbReference type="Proteomes" id="UP000054408">
    <property type="component" value="Unassembled WGS sequence"/>
</dbReference>
<dbReference type="Pfam" id="PF18265">
    <property type="entry name" value="Nas2_N"/>
    <property type="match status" value="1"/>
</dbReference>
<sequence>MLPGNAGGDGSGLVVPVPDMVLCSPFRRAALTGHVVAKTIGVAMGVEMGLTEWLTPSLVGGPGSQVPVVYSPFSARDHYDGVWQAADAESDGFEPLTTIDVGYASVDAPQFPETEGELVTRAQRVLDALMVRGVVGKGRCVVIVSHAPVLLALAMCLEGSAGVPGSSALQPYPLGGVTHFSSPAPELGVWTLHSNGYTGHLSGEARNGIQRWTLPCLQGAGVPMSRAELAALYDERSALEASMAALASTLTGEGGPGLSGNLVDSNGFPRDDIDVVTVRQTRNTLARMKTDHRALSKRIEDGVFALMAAGSSSAGGREDGKGKAEAEARASVAGEDARESGPLAATAGLAPIAVVNSVADNSPAAAAGLCVGDAIVSIGDIDARNWGGAMGPIGSLVANSEGKALTVVVERGSKSLALELVPGRWAGRGLLGCHIVPY</sequence>
<gene>
    <name evidence="6" type="ORF">AMSG_08136</name>
</gene>
<dbReference type="GeneID" id="25566898"/>
<dbReference type="AlphaFoldDB" id="A0A0L0DJJ8"/>
<dbReference type="SUPFAM" id="SSF53254">
    <property type="entry name" value="Phosphoglycerate mutase-like"/>
    <property type="match status" value="1"/>
</dbReference>
<keyword evidence="2" id="KW-0143">Chaperone</keyword>
<dbReference type="STRING" id="461836.A0A0L0DJJ8"/>
<dbReference type="OrthoDB" id="72325at2759"/>
<organism evidence="6 7">
    <name type="scientific">Thecamonas trahens ATCC 50062</name>
    <dbReference type="NCBI Taxonomy" id="461836"/>
    <lineage>
        <taxon>Eukaryota</taxon>
        <taxon>Apusozoa</taxon>
        <taxon>Apusomonadida</taxon>
        <taxon>Apusomonadidae</taxon>
        <taxon>Thecamonas</taxon>
    </lineage>
</organism>
<dbReference type="GO" id="GO:0070682">
    <property type="term" value="P:proteasome regulatory particle assembly"/>
    <property type="evidence" value="ECO:0007669"/>
    <property type="project" value="InterPro"/>
</dbReference>
<evidence type="ECO:0000313" key="6">
    <source>
        <dbReference type="EMBL" id="KNC52569.1"/>
    </source>
</evidence>
<evidence type="ECO:0000313" key="7">
    <source>
        <dbReference type="Proteomes" id="UP000054408"/>
    </source>
</evidence>
<dbReference type="FunFam" id="2.30.42.10:FF:000107">
    <property type="entry name" value="26S proteasome non-ATPase regulatory subunit 9"/>
    <property type="match status" value="1"/>
</dbReference>
<feature type="region of interest" description="Disordered" evidence="3">
    <location>
        <begin position="311"/>
        <end position="337"/>
    </location>
</feature>
<dbReference type="eggNOG" id="KOG3129">
    <property type="taxonomic scope" value="Eukaryota"/>
</dbReference>
<accession>A0A0L0DJJ8</accession>
<evidence type="ECO:0000259" key="4">
    <source>
        <dbReference type="Pfam" id="PF17820"/>
    </source>
</evidence>
<dbReference type="InterPro" id="IPR035269">
    <property type="entry name" value="PSMD9"/>
</dbReference>